<sequence>MERKMLKKIPEIIEDYDEEIRPIREIGTSGIVLLFNYTLSGPQFFDSTYPTEWQEFYEQKKYYFRDPVLVWSILFTGDKRWSDIVLQKSNPVMKQAKKYGIVYGASFSRALNGRNSILSVSRPDREVTDEEMSFLSGWFDEIVMLVDGDSGLSDGEKEVLSFLNAGLNFHQISDELEISVPASKARARSARVKLKCLTTTQAVGRAVKRNYI</sequence>
<dbReference type="SUPFAM" id="SSF46894">
    <property type="entry name" value="C-terminal effector domain of the bipartite response regulators"/>
    <property type="match status" value="1"/>
</dbReference>
<feature type="domain" description="HTH luxR-type" evidence="4">
    <location>
        <begin position="149"/>
        <end position="206"/>
    </location>
</feature>
<evidence type="ECO:0000313" key="6">
    <source>
        <dbReference type="Proteomes" id="UP001589683"/>
    </source>
</evidence>
<dbReference type="Gene3D" id="1.10.10.10">
    <property type="entry name" value="Winged helix-like DNA-binding domain superfamily/Winged helix DNA-binding domain"/>
    <property type="match status" value="1"/>
</dbReference>
<gene>
    <name evidence="5" type="ORF">ACFFUT_12440</name>
</gene>
<evidence type="ECO:0000256" key="1">
    <source>
        <dbReference type="ARBA" id="ARBA00023015"/>
    </source>
</evidence>
<dbReference type="Gene3D" id="3.30.450.80">
    <property type="entry name" value="Transcription factor LuxR-like, autoinducer-binding domain"/>
    <property type="match status" value="1"/>
</dbReference>
<keyword evidence="2" id="KW-0238">DNA-binding</keyword>
<dbReference type="Pfam" id="PF03472">
    <property type="entry name" value="Autoind_bind"/>
    <property type="match status" value="1"/>
</dbReference>
<keyword evidence="6" id="KW-1185">Reference proteome</keyword>
<evidence type="ECO:0000256" key="3">
    <source>
        <dbReference type="ARBA" id="ARBA00023163"/>
    </source>
</evidence>
<dbReference type="SMART" id="SM00421">
    <property type="entry name" value="HTH_LUXR"/>
    <property type="match status" value="1"/>
</dbReference>
<dbReference type="Proteomes" id="UP001589683">
    <property type="component" value="Unassembled WGS sequence"/>
</dbReference>
<keyword evidence="1" id="KW-0805">Transcription regulation</keyword>
<protein>
    <submittedName>
        <fullName evidence="5">Autoinducer binding domain-containing protein</fullName>
    </submittedName>
</protein>
<dbReference type="EMBL" id="JBHMEA010000040">
    <property type="protein sequence ID" value="MFB9232595.1"/>
    <property type="molecule type" value="Genomic_DNA"/>
</dbReference>
<proteinExistence type="predicted"/>
<name>A0ABV5JHK9_9RHOB</name>
<dbReference type="RefSeq" id="WP_213891380.1">
    <property type="nucleotide sequence ID" value="NZ_JAGFNU010000025.1"/>
</dbReference>
<evidence type="ECO:0000259" key="4">
    <source>
        <dbReference type="SMART" id="SM00421"/>
    </source>
</evidence>
<dbReference type="InterPro" id="IPR016032">
    <property type="entry name" value="Sig_transdc_resp-reg_C-effctor"/>
</dbReference>
<keyword evidence="3" id="KW-0804">Transcription</keyword>
<evidence type="ECO:0000313" key="5">
    <source>
        <dbReference type="EMBL" id="MFB9232595.1"/>
    </source>
</evidence>
<accession>A0ABV5JHK9</accession>
<organism evidence="5 6">
    <name type="scientific">Pseudohalocynthiibacter aestuariivivens</name>
    <dbReference type="NCBI Taxonomy" id="1591409"/>
    <lineage>
        <taxon>Bacteria</taxon>
        <taxon>Pseudomonadati</taxon>
        <taxon>Pseudomonadota</taxon>
        <taxon>Alphaproteobacteria</taxon>
        <taxon>Rhodobacterales</taxon>
        <taxon>Paracoccaceae</taxon>
        <taxon>Pseudohalocynthiibacter</taxon>
    </lineage>
</organism>
<dbReference type="InterPro" id="IPR036388">
    <property type="entry name" value="WH-like_DNA-bd_sf"/>
</dbReference>
<dbReference type="InterPro" id="IPR036693">
    <property type="entry name" value="TF_LuxR_autoind-bd_dom_sf"/>
</dbReference>
<comment type="caution">
    <text evidence="5">The sequence shown here is derived from an EMBL/GenBank/DDBJ whole genome shotgun (WGS) entry which is preliminary data.</text>
</comment>
<dbReference type="InterPro" id="IPR000792">
    <property type="entry name" value="Tscrpt_reg_LuxR_C"/>
</dbReference>
<evidence type="ECO:0000256" key="2">
    <source>
        <dbReference type="ARBA" id="ARBA00023125"/>
    </source>
</evidence>
<reference evidence="5 6" key="1">
    <citation type="submission" date="2024-09" db="EMBL/GenBank/DDBJ databases">
        <authorList>
            <person name="Sun Q."/>
            <person name="Mori K."/>
        </authorList>
    </citation>
    <scope>NUCLEOTIDE SEQUENCE [LARGE SCALE GENOMIC DNA]</scope>
    <source>
        <strain evidence="5 6">CECT 8726</strain>
    </source>
</reference>
<dbReference type="InterPro" id="IPR005143">
    <property type="entry name" value="TF_LuxR_autoind-bd_dom"/>
</dbReference>
<dbReference type="SUPFAM" id="SSF75516">
    <property type="entry name" value="Pheromone-binding domain of LuxR-like quorum-sensing transcription factors"/>
    <property type="match status" value="1"/>
</dbReference>